<reference evidence="2" key="1">
    <citation type="journal article" date="2019" name="Int. J. Syst. Evol. Microbiol.">
        <title>The Global Catalogue of Microorganisms (GCM) 10K type strain sequencing project: providing services to taxonomists for standard genome sequencing and annotation.</title>
        <authorList>
            <consortium name="The Broad Institute Genomics Platform"/>
            <consortium name="The Broad Institute Genome Sequencing Center for Infectious Disease"/>
            <person name="Wu L."/>
            <person name="Ma J."/>
        </authorList>
    </citation>
    <scope>NUCLEOTIDE SEQUENCE [LARGE SCALE GENOMIC DNA]</scope>
    <source>
        <strain evidence="2">CCUG 66188</strain>
    </source>
</reference>
<dbReference type="PANTHER" id="PTHR34070">
    <property type="entry name" value="ARMADILLO-TYPE FOLD"/>
    <property type="match status" value="1"/>
</dbReference>
<name>A0ABW2B285_9RHOB</name>
<accession>A0ABW2B285</accession>
<dbReference type="InterPro" id="IPR016024">
    <property type="entry name" value="ARM-type_fold"/>
</dbReference>
<dbReference type="EMBL" id="JBHSWG010000001">
    <property type="protein sequence ID" value="MFC6759493.1"/>
    <property type="molecule type" value="Genomic_DNA"/>
</dbReference>
<evidence type="ECO:0000313" key="2">
    <source>
        <dbReference type="Proteomes" id="UP001596353"/>
    </source>
</evidence>
<sequence>MFWPTPMHEPYLAALEELADPDRAAQMRAYHKADRRYLGLTNPRINDLTQTWRSETDAETRVAIADGLWQTDIFEARLAAAKLLTQARIRPDDTPAWDLIISWTPDFDSWAIADHACMAGAKRLTADPGRLDTVATWVTSDHMWTRRAALVSTLPWTRQNHPKPQELADRDRILGWAATLVTDHQWFIQKAIGWWLRDLSKHDAPRTRTFIDTHGAAMKPFAVKEALRHLKKTT</sequence>
<dbReference type="SUPFAM" id="SSF48371">
    <property type="entry name" value="ARM repeat"/>
    <property type="match status" value="1"/>
</dbReference>
<dbReference type="PANTHER" id="PTHR34070:SF1">
    <property type="entry name" value="DNA ALKYLATION REPAIR PROTEIN"/>
    <property type="match status" value="1"/>
</dbReference>
<comment type="caution">
    <text evidence="1">The sequence shown here is derived from an EMBL/GenBank/DDBJ whole genome shotgun (WGS) entry which is preliminary data.</text>
</comment>
<dbReference type="CDD" id="cd06561">
    <property type="entry name" value="AlkD_like"/>
    <property type="match status" value="1"/>
</dbReference>
<keyword evidence="2" id="KW-1185">Reference proteome</keyword>
<organism evidence="1 2">
    <name type="scientific">Sulfitobacter porphyrae</name>
    <dbReference type="NCBI Taxonomy" id="1246864"/>
    <lineage>
        <taxon>Bacteria</taxon>
        <taxon>Pseudomonadati</taxon>
        <taxon>Pseudomonadota</taxon>
        <taxon>Alphaproteobacteria</taxon>
        <taxon>Rhodobacterales</taxon>
        <taxon>Roseobacteraceae</taxon>
        <taxon>Sulfitobacter</taxon>
    </lineage>
</organism>
<dbReference type="Gene3D" id="1.25.10.90">
    <property type="match status" value="1"/>
</dbReference>
<dbReference type="Pfam" id="PF08713">
    <property type="entry name" value="DNA_alkylation"/>
    <property type="match status" value="1"/>
</dbReference>
<proteinExistence type="predicted"/>
<dbReference type="Proteomes" id="UP001596353">
    <property type="component" value="Unassembled WGS sequence"/>
</dbReference>
<protein>
    <submittedName>
        <fullName evidence="1">DNA alkylation repair protein</fullName>
    </submittedName>
</protein>
<gene>
    <name evidence="1" type="ORF">ACFQFQ_08305</name>
</gene>
<evidence type="ECO:0000313" key="1">
    <source>
        <dbReference type="EMBL" id="MFC6759493.1"/>
    </source>
</evidence>
<dbReference type="InterPro" id="IPR014825">
    <property type="entry name" value="DNA_alkylation"/>
</dbReference>